<organism evidence="2 3">
    <name type="scientific">Ricinus communis</name>
    <name type="common">Castor bean</name>
    <dbReference type="NCBI Taxonomy" id="3988"/>
    <lineage>
        <taxon>Eukaryota</taxon>
        <taxon>Viridiplantae</taxon>
        <taxon>Streptophyta</taxon>
        <taxon>Embryophyta</taxon>
        <taxon>Tracheophyta</taxon>
        <taxon>Spermatophyta</taxon>
        <taxon>Magnoliopsida</taxon>
        <taxon>eudicotyledons</taxon>
        <taxon>Gunneridae</taxon>
        <taxon>Pentapetalae</taxon>
        <taxon>rosids</taxon>
        <taxon>fabids</taxon>
        <taxon>Malpighiales</taxon>
        <taxon>Euphorbiaceae</taxon>
        <taxon>Acalyphoideae</taxon>
        <taxon>Acalypheae</taxon>
        <taxon>Ricinus</taxon>
    </lineage>
</organism>
<dbReference type="InParanoid" id="B9SL00"/>
<name>B9SL00_RICCO</name>
<sequence>MDVSGLLKFYNFKKERICISGDLTVIMEVVDPAILILDGVDEFMNSKIEKVGVIDKMWAYGMLLEVLFPEISSCYFGRKPKGMKFSRSVVEEKVGKILDRWKKWKGMEEKMQHI</sequence>
<dbReference type="Proteomes" id="UP000008311">
    <property type="component" value="Unassembled WGS sequence"/>
</dbReference>
<accession>B9SL00</accession>
<dbReference type="InterPro" id="IPR012474">
    <property type="entry name" value="Frigida"/>
</dbReference>
<comment type="similarity">
    <text evidence="1">Belongs to the Frigida family.</text>
</comment>
<evidence type="ECO:0000313" key="3">
    <source>
        <dbReference type="Proteomes" id="UP000008311"/>
    </source>
</evidence>
<dbReference type="AlphaFoldDB" id="B9SL00"/>
<dbReference type="Pfam" id="PF07899">
    <property type="entry name" value="Frigida"/>
    <property type="match status" value="1"/>
</dbReference>
<keyword evidence="1" id="KW-0217">Developmental protein</keyword>
<gene>
    <name evidence="2" type="ORF">RCOM_0847670</name>
</gene>
<reference evidence="3" key="1">
    <citation type="journal article" date="2010" name="Nat. Biotechnol.">
        <title>Draft genome sequence of the oilseed species Ricinus communis.</title>
        <authorList>
            <person name="Chan A.P."/>
            <person name="Crabtree J."/>
            <person name="Zhao Q."/>
            <person name="Lorenzi H."/>
            <person name="Orvis J."/>
            <person name="Puiu D."/>
            <person name="Melake-Berhan A."/>
            <person name="Jones K.M."/>
            <person name="Redman J."/>
            <person name="Chen G."/>
            <person name="Cahoon E.B."/>
            <person name="Gedil M."/>
            <person name="Stanke M."/>
            <person name="Haas B.J."/>
            <person name="Wortman J.R."/>
            <person name="Fraser-Liggett C.M."/>
            <person name="Ravel J."/>
            <person name="Rabinowicz P.D."/>
        </authorList>
    </citation>
    <scope>NUCLEOTIDE SEQUENCE [LARGE SCALE GENOMIC DNA]</scope>
    <source>
        <strain evidence="3">cv. Hale</strain>
    </source>
</reference>
<dbReference type="GO" id="GO:0009908">
    <property type="term" value="P:flower development"/>
    <property type="evidence" value="ECO:0007669"/>
    <property type="project" value="UniProtKB-KW"/>
</dbReference>
<evidence type="ECO:0000313" key="2">
    <source>
        <dbReference type="EMBL" id="EEF35691.1"/>
    </source>
</evidence>
<keyword evidence="3" id="KW-1185">Reference proteome</keyword>
<proteinExistence type="inferred from homology"/>
<keyword evidence="1" id="KW-0287">Flowering</keyword>
<keyword evidence="1" id="KW-0221">Differentiation</keyword>
<dbReference type="EMBL" id="EQ974008">
    <property type="protein sequence ID" value="EEF35691.1"/>
    <property type="molecule type" value="Genomic_DNA"/>
</dbReference>
<dbReference type="GO" id="GO:0030154">
    <property type="term" value="P:cell differentiation"/>
    <property type="evidence" value="ECO:0007669"/>
    <property type="project" value="UniProtKB-KW"/>
</dbReference>
<evidence type="ECO:0000256" key="1">
    <source>
        <dbReference type="RuleBase" id="RU364012"/>
    </source>
</evidence>
<protein>
    <recommendedName>
        <fullName evidence="1">FRIGIDA-like protein</fullName>
    </recommendedName>
</protein>